<dbReference type="Proteomes" id="UP001060336">
    <property type="component" value="Chromosome"/>
</dbReference>
<keyword evidence="1" id="KW-1133">Transmembrane helix</keyword>
<name>A0A9J7ANB2_9PROT</name>
<dbReference type="AlphaFoldDB" id="A0A9J7ANB2"/>
<keyword evidence="1" id="KW-0472">Membrane</keyword>
<evidence type="ECO:0000313" key="3">
    <source>
        <dbReference type="Proteomes" id="UP001060336"/>
    </source>
</evidence>
<keyword evidence="1" id="KW-0812">Transmembrane</keyword>
<dbReference type="KEGG" id="naci:NUH88_16180"/>
<evidence type="ECO:0000313" key="2">
    <source>
        <dbReference type="EMBL" id="UUX48928.1"/>
    </source>
</evidence>
<protein>
    <submittedName>
        <fullName evidence="2">AzlD domain-containing protein</fullName>
    </submittedName>
</protein>
<dbReference type="InterPro" id="IPR008407">
    <property type="entry name" value="Brnchd-chn_aa_trnsp_AzlD"/>
</dbReference>
<feature type="transmembrane region" description="Helical" evidence="1">
    <location>
        <begin position="38"/>
        <end position="57"/>
    </location>
</feature>
<gene>
    <name evidence="2" type="ORF">NUH88_16180</name>
</gene>
<sequence>MNEHWQLISGLAFGTYAIRLGGYLIGARLPATGAWARSFAALPGCLISALVAVILVQGGPADWVAAGAAIAVALATRNLPLTMAAGIAAVWLARQVL</sequence>
<reference evidence="2" key="1">
    <citation type="submission" date="2022-08" db="EMBL/GenBank/DDBJ databases">
        <title>Nisaea acidiphila sp. nov., isolated from a marine algal debris and emended description of the genus Nisaea Urios et al. 2008.</title>
        <authorList>
            <person name="Kwon K."/>
        </authorList>
    </citation>
    <scope>NUCLEOTIDE SEQUENCE</scope>
    <source>
        <strain evidence="2">MEBiC11861</strain>
    </source>
</reference>
<feature type="transmembrane region" description="Helical" evidence="1">
    <location>
        <begin position="63"/>
        <end position="93"/>
    </location>
</feature>
<feature type="transmembrane region" description="Helical" evidence="1">
    <location>
        <begin position="6"/>
        <end position="26"/>
    </location>
</feature>
<dbReference type="Pfam" id="PF05437">
    <property type="entry name" value="AzlD"/>
    <property type="match status" value="1"/>
</dbReference>
<evidence type="ECO:0000256" key="1">
    <source>
        <dbReference type="SAM" id="Phobius"/>
    </source>
</evidence>
<keyword evidence="3" id="KW-1185">Reference proteome</keyword>
<accession>A0A9J7ANB2</accession>
<proteinExistence type="predicted"/>
<organism evidence="2 3">
    <name type="scientific">Nisaea acidiphila</name>
    <dbReference type="NCBI Taxonomy" id="1862145"/>
    <lineage>
        <taxon>Bacteria</taxon>
        <taxon>Pseudomonadati</taxon>
        <taxon>Pseudomonadota</taxon>
        <taxon>Alphaproteobacteria</taxon>
        <taxon>Rhodospirillales</taxon>
        <taxon>Thalassobaculaceae</taxon>
        <taxon>Nisaea</taxon>
    </lineage>
</organism>
<dbReference type="RefSeq" id="WP_257767429.1">
    <property type="nucleotide sequence ID" value="NZ_CP102480.1"/>
</dbReference>
<dbReference type="EMBL" id="CP102480">
    <property type="protein sequence ID" value="UUX48928.1"/>
    <property type="molecule type" value="Genomic_DNA"/>
</dbReference>